<gene>
    <name evidence="3" type="ORF">BJP36_24765</name>
</gene>
<dbReference type="EMBL" id="CP017708">
    <property type="protein sequence ID" value="AOY82652.1"/>
    <property type="molecule type" value="Genomic_DNA"/>
</dbReference>
<sequence>MKVRNIPGYLLDQIESALFTVFPARRKNAGNTPGYLLEKIQLALLSAFPEPQGFKQMLRFQLNENLPEIATGGNFSEIVNKTINHFDSNNSLELLINSALKQNCANPELNAIKKKFKITTSLLDLLYPLKKNNKPKQEVYRDYFQKVNFSEDKIVANLNDIIDNLDTILDENFYSEKPIIDFADFLLKNRDIDISQENACQLNQWLKIESKRSKASYIISYIIRLVSNNRLFEFDYVVSRILPFLFINITGAWIIEFLSRIEWVKQYKALSMLFFIVFTIIAIIDLFKKSNLRLNQIGSVTLVILVIIGEAFIFSIFPTKLVKSPENFHNYPEIVKVFENQHLTKHYNLKKIFIHKAEVIDRFIKNPGKDNELHELHILLNDVEWTKEEKLRFLKRNYKGYIKVKISYNDNSTGKFKIKKSQIIDYSFRPGSGILSFVIGFGETAYLVPRQRYNLLQKIENIIEDNQVLEKIK</sequence>
<reference evidence="4" key="1">
    <citation type="submission" date="2016-10" db="EMBL/GenBank/DDBJ databases">
        <title>Comparative genomics uncovers the prolific and rare metabolic potential of the cyanobacterial genus Moorea.</title>
        <authorList>
            <person name="Leao T."/>
            <person name="Castelao G."/>
            <person name="Korobeynikov A."/>
            <person name="Monroe E.A."/>
            <person name="Podell S."/>
            <person name="Glukhov E."/>
            <person name="Allen E."/>
            <person name="Gerwick W.H."/>
            <person name="Gerwick L."/>
        </authorList>
    </citation>
    <scope>NUCLEOTIDE SEQUENCE [LARGE SCALE GENOMIC DNA]</scope>
    <source>
        <strain evidence="4">JHB</strain>
    </source>
</reference>
<dbReference type="AlphaFoldDB" id="A0A1D9G4T5"/>
<feature type="transmembrane region" description="Helical" evidence="1">
    <location>
        <begin position="299"/>
        <end position="317"/>
    </location>
</feature>
<feature type="domain" description="Effector-associated" evidence="2">
    <location>
        <begin position="36"/>
        <end position="115"/>
    </location>
</feature>
<evidence type="ECO:0000313" key="3">
    <source>
        <dbReference type="EMBL" id="AOY82652.1"/>
    </source>
</evidence>
<evidence type="ECO:0000256" key="1">
    <source>
        <dbReference type="SAM" id="Phobius"/>
    </source>
</evidence>
<name>A0A1D9G4T5_MOOP1</name>
<proteinExistence type="predicted"/>
<keyword evidence="1" id="KW-1133">Transmembrane helix</keyword>
<evidence type="ECO:0000313" key="4">
    <source>
        <dbReference type="Proteomes" id="UP000176944"/>
    </source>
</evidence>
<organism evidence="3 4">
    <name type="scientific">Moorena producens (strain JHB)</name>
    <dbReference type="NCBI Taxonomy" id="1454205"/>
    <lineage>
        <taxon>Bacteria</taxon>
        <taxon>Bacillati</taxon>
        <taxon>Cyanobacteriota</taxon>
        <taxon>Cyanophyceae</taxon>
        <taxon>Coleofasciculales</taxon>
        <taxon>Coleofasciculaceae</taxon>
        <taxon>Moorena</taxon>
    </lineage>
</organism>
<feature type="transmembrane region" description="Helical" evidence="1">
    <location>
        <begin position="267"/>
        <end position="287"/>
    </location>
</feature>
<dbReference type="Pfam" id="PF19955">
    <property type="entry name" value="EAD1"/>
    <property type="match status" value="1"/>
</dbReference>
<accession>A0A1D9G4T5</accession>
<evidence type="ECO:0000259" key="2">
    <source>
        <dbReference type="Pfam" id="PF19955"/>
    </source>
</evidence>
<protein>
    <submittedName>
        <fullName evidence="3">Effector-associated domain EAD1-containing protein</fullName>
    </submittedName>
</protein>
<dbReference type="Proteomes" id="UP000176944">
    <property type="component" value="Chromosome"/>
</dbReference>
<keyword evidence="1" id="KW-0812">Transmembrane</keyword>
<keyword evidence="1" id="KW-0472">Membrane</keyword>
<feature type="transmembrane region" description="Helical" evidence="1">
    <location>
        <begin position="237"/>
        <end position="255"/>
    </location>
</feature>
<dbReference type="InterPro" id="IPR045430">
    <property type="entry name" value="EAD1"/>
</dbReference>